<dbReference type="AlphaFoldDB" id="A0A556ML15"/>
<gene>
    <name evidence="1" type="ORF">FO440_12735</name>
</gene>
<evidence type="ECO:0000313" key="1">
    <source>
        <dbReference type="EMBL" id="TSJ40610.1"/>
    </source>
</evidence>
<keyword evidence="2" id="KW-1185">Reference proteome</keyword>
<name>A0A556ML15_9SPHI</name>
<proteinExistence type="predicted"/>
<comment type="caution">
    <text evidence="1">The sequence shown here is derived from an EMBL/GenBank/DDBJ whole genome shotgun (WGS) entry which is preliminary data.</text>
</comment>
<organism evidence="1 2">
    <name type="scientific">Mucilaginibacter corticis</name>
    <dbReference type="NCBI Taxonomy" id="2597670"/>
    <lineage>
        <taxon>Bacteria</taxon>
        <taxon>Pseudomonadati</taxon>
        <taxon>Bacteroidota</taxon>
        <taxon>Sphingobacteriia</taxon>
        <taxon>Sphingobacteriales</taxon>
        <taxon>Sphingobacteriaceae</taxon>
        <taxon>Mucilaginibacter</taxon>
    </lineage>
</organism>
<sequence>MNWRVALLFIILFDGCKSTNNAGWRQLDARLFTINAPGNWKLTIPQDQEDSFVGEIVGPKVSLSFDCSSRGYANDLKDIDSSSHHIKIDSSGKFLIKTIYPKKIGQGMTGIYIKDRSSTFDFQMNGMNLSAEDQQSALKAFKTITFKQ</sequence>
<dbReference type="OrthoDB" id="676083at2"/>
<reference evidence="1 2" key="1">
    <citation type="submission" date="2019-07" db="EMBL/GenBank/DDBJ databases">
        <authorList>
            <person name="Huq M.A."/>
        </authorList>
    </citation>
    <scope>NUCLEOTIDE SEQUENCE [LARGE SCALE GENOMIC DNA]</scope>
    <source>
        <strain evidence="1 2">MAH-19</strain>
    </source>
</reference>
<dbReference type="EMBL" id="VLPK01000002">
    <property type="protein sequence ID" value="TSJ40610.1"/>
    <property type="molecule type" value="Genomic_DNA"/>
</dbReference>
<evidence type="ECO:0000313" key="2">
    <source>
        <dbReference type="Proteomes" id="UP000318733"/>
    </source>
</evidence>
<protein>
    <submittedName>
        <fullName evidence="1">Uncharacterized protein</fullName>
    </submittedName>
</protein>
<dbReference type="RefSeq" id="WP_144248648.1">
    <property type="nucleotide sequence ID" value="NZ_VLPK01000002.1"/>
</dbReference>
<accession>A0A556ML15</accession>
<dbReference type="Proteomes" id="UP000318733">
    <property type="component" value="Unassembled WGS sequence"/>
</dbReference>